<sequence>MQHTGMIAAMVAVFGFAVGSYAAYRVMDKPAAPPILLRQATEPDRATTYNGVPVTGGVLVLLRNDGTSPVKVIDAAFSRTSAAPPLYIAPQSVPPGGEVNVYVPVPGRCFSSGTFNSSANAPPVRITVGVQRGDGSVQFVPVEVTSELAQIMAGCGPTGHGG</sequence>
<dbReference type="RefSeq" id="WP_211463648.1">
    <property type="nucleotide sequence ID" value="NZ_JAGSXH010000003.1"/>
</dbReference>
<name>A0A8J8BB44_9ACTN</name>
<evidence type="ECO:0000313" key="2">
    <source>
        <dbReference type="Proteomes" id="UP000677913"/>
    </source>
</evidence>
<dbReference type="AlphaFoldDB" id="A0A8J8BB44"/>
<keyword evidence="2" id="KW-1185">Reference proteome</keyword>
<dbReference type="EMBL" id="JAGSXH010000003">
    <property type="protein sequence ID" value="MBS2961716.1"/>
    <property type="molecule type" value="Genomic_DNA"/>
</dbReference>
<dbReference type="Proteomes" id="UP000677913">
    <property type="component" value="Unassembled WGS sequence"/>
</dbReference>
<proteinExistence type="predicted"/>
<reference evidence="1" key="1">
    <citation type="submission" date="2021-04" db="EMBL/GenBank/DDBJ databases">
        <title>Genome based classification of Actinospica acidithermotolerans sp. nov., an actinobacterium isolated from an Indonesian hot spring.</title>
        <authorList>
            <person name="Kusuma A.B."/>
            <person name="Putra K.E."/>
            <person name="Nafisah S."/>
            <person name="Loh J."/>
            <person name="Nouioui I."/>
            <person name="Goodfellow M."/>
        </authorList>
    </citation>
    <scope>NUCLEOTIDE SEQUENCE</scope>
    <source>
        <strain evidence="1">DSM 45618</strain>
    </source>
</reference>
<evidence type="ECO:0000313" key="1">
    <source>
        <dbReference type="EMBL" id="MBS2961716.1"/>
    </source>
</evidence>
<comment type="caution">
    <text evidence="1">The sequence shown here is derived from an EMBL/GenBank/DDBJ whole genome shotgun (WGS) entry which is preliminary data.</text>
</comment>
<organism evidence="1 2">
    <name type="scientific">Actinocrinis puniceicyclus</name>
    <dbReference type="NCBI Taxonomy" id="977794"/>
    <lineage>
        <taxon>Bacteria</taxon>
        <taxon>Bacillati</taxon>
        <taxon>Actinomycetota</taxon>
        <taxon>Actinomycetes</taxon>
        <taxon>Catenulisporales</taxon>
        <taxon>Actinospicaceae</taxon>
        <taxon>Actinocrinis</taxon>
    </lineage>
</organism>
<protein>
    <submittedName>
        <fullName evidence="1">Uncharacterized protein</fullName>
    </submittedName>
</protein>
<accession>A0A8J8BB44</accession>
<gene>
    <name evidence="1" type="ORF">KGA66_01560</name>
</gene>